<dbReference type="OrthoDB" id="5190473at2"/>
<dbReference type="AlphaFoldDB" id="A0A9E5JQ27"/>
<keyword evidence="2" id="KW-1185">Reference proteome</keyword>
<dbReference type="Gene3D" id="2.60.120.10">
    <property type="entry name" value="Jelly Rolls"/>
    <property type="match status" value="1"/>
</dbReference>
<evidence type="ECO:0000313" key="2">
    <source>
        <dbReference type="Proteomes" id="UP000818266"/>
    </source>
</evidence>
<dbReference type="EMBL" id="VIKT02000016">
    <property type="protein sequence ID" value="NHF63525.1"/>
    <property type="molecule type" value="Genomic_DNA"/>
</dbReference>
<name>A0A9E5JQ27_9MICO</name>
<dbReference type="InterPro" id="IPR014710">
    <property type="entry name" value="RmlC-like_jellyroll"/>
</dbReference>
<dbReference type="Proteomes" id="UP000818266">
    <property type="component" value="Unassembled WGS sequence"/>
</dbReference>
<protein>
    <recommendedName>
        <fullName evidence="3">Cupin domain-containing protein</fullName>
    </recommendedName>
</protein>
<accession>A0A9E5JQ27</accession>
<dbReference type="SUPFAM" id="SSF51182">
    <property type="entry name" value="RmlC-like cupins"/>
    <property type="match status" value="1"/>
</dbReference>
<dbReference type="PANTHER" id="PTHR37694:SF1">
    <property type="entry name" value="SLR8022 PROTEIN"/>
    <property type="match status" value="1"/>
</dbReference>
<dbReference type="RefSeq" id="WP_152582579.1">
    <property type="nucleotide sequence ID" value="NZ_VIKT02000016.1"/>
</dbReference>
<comment type="caution">
    <text evidence="1">The sequence shown here is derived from an EMBL/GenBank/DDBJ whole genome shotgun (WGS) entry which is preliminary data.</text>
</comment>
<evidence type="ECO:0000313" key="1">
    <source>
        <dbReference type="EMBL" id="NHF63525.1"/>
    </source>
</evidence>
<proteinExistence type="predicted"/>
<sequence>MDPIALHLPTLADHLIAQAADSPQGRSAQRIDLDHETLRMTAIGFAEGGALPDHRNPGEAVLQVVRGRVRLSDATRTIDMDAGMIARIPDGVHRLDALEPSVVVLTAISMPVGRTPETDAAG</sequence>
<evidence type="ECO:0008006" key="3">
    <source>
        <dbReference type="Google" id="ProtNLM"/>
    </source>
</evidence>
<dbReference type="InterPro" id="IPR011051">
    <property type="entry name" value="RmlC_Cupin_sf"/>
</dbReference>
<dbReference type="PANTHER" id="PTHR37694">
    <property type="entry name" value="SLR8022 PROTEIN"/>
    <property type="match status" value="1"/>
</dbReference>
<reference evidence="1 2" key="2">
    <citation type="submission" date="2020-03" db="EMBL/GenBank/DDBJ databases">
        <title>Chryseoglobus sp. isolated from a deep-sea seamount.</title>
        <authorList>
            <person name="Zhang D.-C."/>
        </authorList>
    </citation>
    <scope>NUCLEOTIDE SEQUENCE [LARGE SCALE GENOMIC DNA]</scope>
    <source>
        <strain evidence="1 2">KN1116</strain>
    </source>
</reference>
<gene>
    <name evidence="1" type="ORF">FK219_009780</name>
</gene>
<organism evidence="1 2">
    <name type="scientific">Microcella pacifica</name>
    <dbReference type="NCBI Taxonomy" id="2591847"/>
    <lineage>
        <taxon>Bacteria</taxon>
        <taxon>Bacillati</taxon>
        <taxon>Actinomycetota</taxon>
        <taxon>Actinomycetes</taxon>
        <taxon>Micrococcales</taxon>
        <taxon>Microbacteriaceae</taxon>
        <taxon>Microcella</taxon>
    </lineage>
</organism>
<reference evidence="1 2" key="1">
    <citation type="submission" date="2019-06" db="EMBL/GenBank/DDBJ databases">
        <authorList>
            <person name="De-Chao Zhang Q."/>
        </authorList>
    </citation>
    <scope>NUCLEOTIDE SEQUENCE [LARGE SCALE GENOMIC DNA]</scope>
    <source>
        <strain evidence="1 2">KN1116</strain>
    </source>
</reference>